<evidence type="ECO:0008006" key="3">
    <source>
        <dbReference type="Google" id="ProtNLM"/>
    </source>
</evidence>
<proteinExistence type="predicted"/>
<evidence type="ECO:0000313" key="1">
    <source>
        <dbReference type="EMBL" id="SMD43784.1"/>
    </source>
</evidence>
<dbReference type="PROSITE" id="PS51257">
    <property type="entry name" value="PROKAR_LIPOPROTEIN"/>
    <property type="match status" value="1"/>
</dbReference>
<dbReference type="STRING" id="758820.SAMN00777080_2393"/>
<name>A0A1W2H4T7_9BACT</name>
<dbReference type="InterPro" id="IPR025634">
    <property type="entry name" value="DUF4292"/>
</dbReference>
<dbReference type="EMBL" id="LT838813">
    <property type="protein sequence ID" value="SMD43784.1"/>
    <property type="molecule type" value="Genomic_DNA"/>
</dbReference>
<sequence>MTKLSSAIFLIFILLMMGCAKKPNLYTSDEIMQEFDPNYFEFNYLSAKGRIVIEEANGKITKGTVNLRAKNDSTIWFSITPGLGLEAMRGMITADKIRIKDRINGDDINLSFKEIEDRFNLNLSLTLLQNLLYANVPDEFSYRDRLLRIGKYFELTQERNGVRFHSRVNTRHGKVEELTSNSLDNRGALLANYPTFEDVNGQPFPKEMLLKITYNSEEGMQNAIIHLDFSRIDYLNEPLSFPFQF</sequence>
<protein>
    <recommendedName>
        <fullName evidence="3">DUF4292 domain-containing protein</fullName>
    </recommendedName>
</protein>
<dbReference type="Pfam" id="PF14125">
    <property type="entry name" value="DUF4292"/>
    <property type="match status" value="1"/>
</dbReference>
<keyword evidence="2" id="KW-1185">Reference proteome</keyword>
<gene>
    <name evidence="1" type="ORF">SAMN00777080_2393</name>
</gene>
<dbReference type="Proteomes" id="UP000192333">
    <property type="component" value="Chromosome I"/>
</dbReference>
<organism evidence="1 2">
    <name type="scientific">Aquiflexum balticum DSM 16537</name>
    <dbReference type="NCBI Taxonomy" id="758820"/>
    <lineage>
        <taxon>Bacteria</taxon>
        <taxon>Pseudomonadati</taxon>
        <taxon>Bacteroidota</taxon>
        <taxon>Cytophagia</taxon>
        <taxon>Cytophagales</taxon>
        <taxon>Cyclobacteriaceae</taxon>
        <taxon>Aquiflexum</taxon>
    </lineage>
</organism>
<accession>A0A1W2H4T7</accession>
<dbReference type="OrthoDB" id="849114at2"/>
<dbReference type="AlphaFoldDB" id="A0A1W2H4T7"/>
<evidence type="ECO:0000313" key="2">
    <source>
        <dbReference type="Proteomes" id="UP000192333"/>
    </source>
</evidence>
<reference evidence="2" key="1">
    <citation type="submission" date="2017-04" db="EMBL/GenBank/DDBJ databases">
        <authorList>
            <person name="Varghese N."/>
            <person name="Submissions S."/>
        </authorList>
    </citation>
    <scope>NUCLEOTIDE SEQUENCE [LARGE SCALE GENOMIC DNA]</scope>
    <source>
        <strain evidence="2">DSM 16537</strain>
    </source>
</reference>
<dbReference type="RefSeq" id="WP_084120648.1">
    <property type="nucleotide sequence ID" value="NZ_LT838813.1"/>
</dbReference>